<comment type="caution">
    <text evidence="3">The sequence shown here is derived from an EMBL/GenBank/DDBJ whole genome shotgun (WGS) entry which is preliminary data.</text>
</comment>
<evidence type="ECO:0000256" key="2">
    <source>
        <dbReference type="ARBA" id="ARBA00023235"/>
    </source>
</evidence>
<dbReference type="InterPro" id="IPR001920">
    <property type="entry name" value="Asp/Glu_race"/>
</dbReference>
<dbReference type="Gene3D" id="3.40.50.1860">
    <property type="match status" value="2"/>
</dbReference>
<organism evidence="3 4">
    <name type="scientific">Candidatus Vampirococcus lugosii</name>
    <dbReference type="NCBI Taxonomy" id="2789015"/>
    <lineage>
        <taxon>Bacteria</taxon>
        <taxon>Candidatus Absconditibacteriota</taxon>
        <taxon>Vampirococcus</taxon>
    </lineage>
</organism>
<keyword evidence="2 3" id="KW-0413">Isomerase</keyword>
<keyword evidence="4" id="KW-1185">Reference proteome</keyword>
<dbReference type="InterPro" id="IPR015942">
    <property type="entry name" value="Asp/Glu/hydantoin_racemase"/>
</dbReference>
<proteinExistence type="inferred from homology"/>
<dbReference type="PANTHER" id="PTHR21198">
    <property type="entry name" value="GLUTAMATE RACEMASE"/>
    <property type="match status" value="1"/>
</dbReference>
<evidence type="ECO:0000313" key="3">
    <source>
        <dbReference type="EMBL" id="MBS8122019.1"/>
    </source>
</evidence>
<evidence type="ECO:0000313" key="4">
    <source>
        <dbReference type="Proteomes" id="UP000680365"/>
    </source>
</evidence>
<dbReference type="SUPFAM" id="SSF53681">
    <property type="entry name" value="Aspartate/glutamate racemase"/>
    <property type="match status" value="2"/>
</dbReference>
<dbReference type="Pfam" id="PF01177">
    <property type="entry name" value="Asp_Glu_race"/>
    <property type="match status" value="1"/>
</dbReference>
<dbReference type="PANTHER" id="PTHR21198:SF7">
    <property type="entry name" value="ASPARTATE-GLUTAMATE RACEMASE FAMILY"/>
    <property type="match status" value="1"/>
</dbReference>
<reference evidence="3 4" key="1">
    <citation type="journal article" date="2021" name="Nat. Commun.">
        <title>Reductive evolution and unique predatory mode in the CPR bacterium Vampirococcus lugosii.</title>
        <authorList>
            <person name="Moreira D."/>
            <person name="Zivanovic Y."/>
            <person name="Lopez-Archilla A.I."/>
            <person name="Iniesto M."/>
            <person name="Lopez-Garcia P."/>
        </authorList>
    </citation>
    <scope>NUCLEOTIDE SEQUENCE [LARGE SCALE GENOMIC DNA]</scope>
    <source>
        <strain evidence="3">Chiprana</strain>
    </source>
</reference>
<dbReference type="Proteomes" id="UP000680365">
    <property type="component" value="Unassembled WGS sequence"/>
</dbReference>
<dbReference type="NCBIfam" id="TIGR00035">
    <property type="entry name" value="asp_race"/>
    <property type="match status" value="1"/>
</dbReference>
<dbReference type="RefSeq" id="WP_213349074.1">
    <property type="nucleotide sequence ID" value="NZ_JAEDAM010000031.1"/>
</dbReference>
<protein>
    <submittedName>
        <fullName evidence="3">Aspartate racemase</fullName>
        <ecNumber evidence="3">5.1.1.13</ecNumber>
    </submittedName>
</protein>
<sequence>MFVKLGILGGMGAIAGLYFNQRLIEKTFAKNDLENIETILYTKPDIPDRTCAILNNGISPLTKINEGIKSLEEQGCTHIVIACNTAHHFFDEFIVKKANLINIVNETVKYLKSKGLKKPLLLGTNGTFQAGVYDKYCQKFDISLIKLTKQNQEIIMKAIYSVKAGKSFEAINFFYKSFLNSEKLQKKYGFDSVIYACTEISYIFGKDSFFEKIPSFDPIEIVCQQIIDIHNKS</sequence>
<evidence type="ECO:0000256" key="1">
    <source>
        <dbReference type="ARBA" id="ARBA00007847"/>
    </source>
</evidence>
<dbReference type="InterPro" id="IPR004380">
    <property type="entry name" value="Asp_race"/>
</dbReference>
<dbReference type="EC" id="5.1.1.13" evidence="3"/>
<dbReference type="GO" id="GO:0047689">
    <property type="term" value="F:aspartate racemase activity"/>
    <property type="evidence" value="ECO:0007669"/>
    <property type="project" value="UniProtKB-EC"/>
</dbReference>
<gene>
    <name evidence="3" type="ORF">VAMP_64n89</name>
</gene>
<dbReference type="EMBL" id="JAEDAM010000031">
    <property type="protein sequence ID" value="MBS8122019.1"/>
    <property type="molecule type" value="Genomic_DNA"/>
</dbReference>
<name>A0ABS5QM30_9BACT</name>
<accession>A0ABS5QM30</accession>
<comment type="similarity">
    <text evidence="1">Belongs to the aspartate/glutamate racemases family.</text>
</comment>